<accession>A0A5B7F3Y6</accession>
<dbReference type="Proteomes" id="UP000324222">
    <property type="component" value="Unassembled WGS sequence"/>
</dbReference>
<sequence length="71" mass="8050">MFHHCTAGIPQHSRTQSTLLEEQDYSCSCLLYVDDETFEEVYKTTRRNIPMLFVRGDGVILVAPPMRGGGM</sequence>
<name>A0A5B7F3Y6_PORTR</name>
<gene>
    <name evidence="1" type="primary">Lsm3</name>
    <name evidence="1" type="ORF">E2C01_033629</name>
</gene>
<dbReference type="AlphaFoldDB" id="A0A5B7F3Y6"/>
<protein>
    <submittedName>
        <fullName evidence="1">U6 snRNA-associated Sm-like protein LSm3</fullName>
    </submittedName>
</protein>
<reference evidence="1 2" key="1">
    <citation type="submission" date="2019-05" db="EMBL/GenBank/DDBJ databases">
        <title>Another draft genome of Portunus trituberculatus and its Hox gene families provides insights of decapod evolution.</title>
        <authorList>
            <person name="Jeong J.-H."/>
            <person name="Song I."/>
            <person name="Kim S."/>
            <person name="Choi T."/>
            <person name="Kim D."/>
            <person name="Ryu S."/>
            <person name="Kim W."/>
        </authorList>
    </citation>
    <scope>NUCLEOTIDE SEQUENCE [LARGE SCALE GENOMIC DNA]</scope>
    <source>
        <tissue evidence="1">Muscle</tissue>
    </source>
</reference>
<keyword evidence="2" id="KW-1185">Reference proteome</keyword>
<evidence type="ECO:0000313" key="1">
    <source>
        <dbReference type="EMBL" id="MPC40076.1"/>
    </source>
</evidence>
<dbReference type="EMBL" id="VSRR010004570">
    <property type="protein sequence ID" value="MPC40076.1"/>
    <property type="molecule type" value="Genomic_DNA"/>
</dbReference>
<comment type="caution">
    <text evidence="1">The sequence shown here is derived from an EMBL/GenBank/DDBJ whole genome shotgun (WGS) entry which is preliminary data.</text>
</comment>
<organism evidence="1 2">
    <name type="scientific">Portunus trituberculatus</name>
    <name type="common">Swimming crab</name>
    <name type="synonym">Neptunus trituberculatus</name>
    <dbReference type="NCBI Taxonomy" id="210409"/>
    <lineage>
        <taxon>Eukaryota</taxon>
        <taxon>Metazoa</taxon>
        <taxon>Ecdysozoa</taxon>
        <taxon>Arthropoda</taxon>
        <taxon>Crustacea</taxon>
        <taxon>Multicrustacea</taxon>
        <taxon>Malacostraca</taxon>
        <taxon>Eumalacostraca</taxon>
        <taxon>Eucarida</taxon>
        <taxon>Decapoda</taxon>
        <taxon>Pleocyemata</taxon>
        <taxon>Brachyura</taxon>
        <taxon>Eubrachyura</taxon>
        <taxon>Portunoidea</taxon>
        <taxon>Portunidae</taxon>
        <taxon>Portuninae</taxon>
        <taxon>Portunus</taxon>
    </lineage>
</organism>
<proteinExistence type="predicted"/>
<evidence type="ECO:0000313" key="2">
    <source>
        <dbReference type="Proteomes" id="UP000324222"/>
    </source>
</evidence>